<keyword evidence="2" id="KW-1185">Reference proteome</keyword>
<dbReference type="Proteomes" id="UP000614200">
    <property type="component" value="Unassembled WGS sequence"/>
</dbReference>
<sequence length="46" mass="5033">MLAELLVIFEASDLTAQIHIAQTSYEIAVANLDKAKARAISMTQLE</sequence>
<name>A0ABR9ZPR0_9FIRM</name>
<proteinExistence type="predicted"/>
<reference evidence="1 2" key="1">
    <citation type="submission" date="2020-11" db="EMBL/GenBank/DDBJ databases">
        <title>Fusibacter basophilias sp. nov.</title>
        <authorList>
            <person name="Qiu D."/>
        </authorList>
    </citation>
    <scope>NUCLEOTIDE SEQUENCE [LARGE SCALE GENOMIC DNA]</scope>
    <source>
        <strain evidence="1 2">Q10-2</strain>
    </source>
</reference>
<evidence type="ECO:0000313" key="1">
    <source>
        <dbReference type="EMBL" id="MBF4692450.1"/>
    </source>
</evidence>
<evidence type="ECO:0000313" key="2">
    <source>
        <dbReference type="Proteomes" id="UP000614200"/>
    </source>
</evidence>
<dbReference type="EMBL" id="JADKNH010000002">
    <property type="protein sequence ID" value="MBF4692450.1"/>
    <property type="molecule type" value="Genomic_DNA"/>
</dbReference>
<gene>
    <name evidence="1" type="ORF">ISU02_04945</name>
</gene>
<organism evidence="1 2">
    <name type="scientific">Fusibacter ferrireducens</name>
    <dbReference type="NCBI Taxonomy" id="2785058"/>
    <lineage>
        <taxon>Bacteria</taxon>
        <taxon>Bacillati</taxon>
        <taxon>Bacillota</taxon>
        <taxon>Clostridia</taxon>
        <taxon>Eubacteriales</taxon>
        <taxon>Eubacteriales Family XII. Incertae Sedis</taxon>
        <taxon>Fusibacter</taxon>
    </lineage>
</organism>
<accession>A0ABR9ZPR0</accession>
<protein>
    <submittedName>
        <fullName evidence="1">Uncharacterized protein</fullName>
    </submittedName>
</protein>
<comment type="caution">
    <text evidence="1">The sequence shown here is derived from an EMBL/GenBank/DDBJ whole genome shotgun (WGS) entry which is preliminary data.</text>
</comment>